<dbReference type="InterPro" id="IPR034122">
    <property type="entry name" value="Retropepsin-like_bacterial"/>
</dbReference>
<name>A0A967B7U2_9PROT</name>
<feature type="signal peptide" evidence="1">
    <location>
        <begin position="1"/>
        <end position="20"/>
    </location>
</feature>
<dbReference type="AlphaFoldDB" id="A0A967B7U2"/>
<protein>
    <recommendedName>
        <fullName evidence="4">Aspartyl protease</fullName>
    </recommendedName>
</protein>
<dbReference type="Pfam" id="PF13650">
    <property type="entry name" value="Asp_protease_2"/>
    <property type="match status" value="2"/>
</dbReference>
<evidence type="ECO:0000313" key="3">
    <source>
        <dbReference type="Proteomes" id="UP000597459"/>
    </source>
</evidence>
<dbReference type="InterPro" id="IPR021109">
    <property type="entry name" value="Peptidase_aspartic_dom_sf"/>
</dbReference>
<dbReference type="SUPFAM" id="SSF50630">
    <property type="entry name" value="Acid proteases"/>
    <property type="match status" value="2"/>
</dbReference>
<gene>
    <name evidence="2" type="ORF">GOB87_12395</name>
</gene>
<sequence>MAKLGAVCVTVLLGASVAQAAPRPSCAMTRLADVPLRDDMGFLSTPGTIHGHTASFIVDTGSQGSLLSPWFARFLELSADPGAQTHVSGTGGSGGIVPNVIVPQLRLGDLSFGPLSMPLGILPSRPNIHPPIEGLLGGDVVGQDVLEFDAPDGRLGFWMSSARESAACDLAPPTVKGLRWQEIRGEMQAHRILLHVQLDGHELVALLDSGARSRIVSRRAAEAIGVTESDLATDPGGTSTGVDGRESVYRWHRFHTLAIGGETETNPVLTVAPIAEPVDMLLGSDWFATHRVWVFYRQGRIFAARVQPTGKHSGG</sequence>
<dbReference type="EMBL" id="WOTH01000031">
    <property type="protein sequence ID" value="NHO54734.1"/>
    <property type="molecule type" value="Genomic_DNA"/>
</dbReference>
<evidence type="ECO:0000313" key="2">
    <source>
        <dbReference type="EMBL" id="NHO54734.1"/>
    </source>
</evidence>
<organism evidence="2 3">
    <name type="scientific">Acetobacter estunensis</name>
    <dbReference type="NCBI Taxonomy" id="104097"/>
    <lineage>
        <taxon>Bacteria</taxon>
        <taxon>Pseudomonadati</taxon>
        <taxon>Pseudomonadota</taxon>
        <taxon>Alphaproteobacteria</taxon>
        <taxon>Acetobacterales</taxon>
        <taxon>Acetobacteraceae</taxon>
        <taxon>Acetobacter</taxon>
    </lineage>
</organism>
<keyword evidence="1" id="KW-0732">Signal</keyword>
<dbReference type="Proteomes" id="UP000597459">
    <property type="component" value="Unassembled WGS sequence"/>
</dbReference>
<evidence type="ECO:0008006" key="4">
    <source>
        <dbReference type="Google" id="ProtNLM"/>
    </source>
</evidence>
<keyword evidence="3" id="KW-1185">Reference proteome</keyword>
<reference evidence="2" key="1">
    <citation type="submission" date="2019-11" db="EMBL/GenBank/DDBJ databases">
        <title>Description of new Acetobacter species.</title>
        <authorList>
            <person name="Cleenwerck I."/>
            <person name="Sombolestani A.S."/>
        </authorList>
    </citation>
    <scope>NUCLEOTIDE SEQUENCE</scope>
    <source>
        <strain evidence="2">LMG 1626</strain>
    </source>
</reference>
<accession>A0A967B7U2</accession>
<feature type="chain" id="PRO_5037148436" description="Aspartyl protease" evidence="1">
    <location>
        <begin position="21"/>
        <end position="315"/>
    </location>
</feature>
<evidence type="ECO:0000256" key="1">
    <source>
        <dbReference type="SAM" id="SignalP"/>
    </source>
</evidence>
<comment type="caution">
    <text evidence="2">The sequence shown here is derived from an EMBL/GenBank/DDBJ whole genome shotgun (WGS) entry which is preliminary data.</text>
</comment>
<dbReference type="RefSeq" id="WP_166317341.1">
    <property type="nucleotide sequence ID" value="NZ_WOTH01000031.1"/>
</dbReference>
<dbReference type="Gene3D" id="2.40.70.10">
    <property type="entry name" value="Acid Proteases"/>
    <property type="match status" value="2"/>
</dbReference>
<proteinExistence type="predicted"/>
<dbReference type="CDD" id="cd05483">
    <property type="entry name" value="retropepsin_like_bacteria"/>
    <property type="match status" value="1"/>
</dbReference>